<evidence type="ECO:0000313" key="3">
    <source>
        <dbReference type="Proteomes" id="UP001066276"/>
    </source>
</evidence>
<evidence type="ECO:0000313" key="2">
    <source>
        <dbReference type="EMBL" id="KAJ1131651.1"/>
    </source>
</evidence>
<dbReference type="EMBL" id="JANPWB010000011">
    <property type="protein sequence ID" value="KAJ1131651.1"/>
    <property type="molecule type" value="Genomic_DNA"/>
</dbReference>
<evidence type="ECO:0000256" key="1">
    <source>
        <dbReference type="SAM" id="MobiDB-lite"/>
    </source>
</evidence>
<organism evidence="2 3">
    <name type="scientific">Pleurodeles waltl</name>
    <name type="common">Iberian ribbed newt</name>
    <dbReference type="NCBI Taxonomy" id="8319"/>
    <lineage>
        <taxon>Eukaryota</taxon>
        <taxon>Metazoa</taxon>
        <taxon>Chordata</taxon>
        <taxon>Craniata</taxon>
        <taxon>Vertebrata</taxon>
        <taxon>Euteleostomi</taxon>
        <taxon>Amphibia</taxon>
        <taxon>Batrachia</taxon>
        <taxon>Caudata</taxon>
        <taxon>Salamandroidea</taxon>
        <taxon>Salamandridae</taxon>
        <taxon>Pleurodelinae</taxon>
        <taxon>Pleurodeles</taxon>
    </lineage>
</organism>
<dbReference type="Proteomes" id="UP001066276">
    <property type="component" value="Chromosome 7"/>
</dbReference>
<sequence length="141" mass="15454">MGGSNHTGLVDSYSRLSSSLVGTAAVLFFTPVPHSRGADGTRSLSVLGPWRPFWTRPRRPQYFPYPYFRLSSAHPPSPPSAPRPGSLTSQVPAEMDSSAQDWLTLETYPGRPKSVSAGRDTVRVGPVRPVTGMFFAKHRRT</sequence>
<name>A0AAV7PWN4_PLEWA</name>
<protein>
    <submittedName>
        <fullName evidence="2">Uncharacterized protein</fullName>
    </submittedName>
</protein>
<gene>
    <name evidence="2" type="ORF">NDU88_009986</name>
</gene>
<comment type="caution">
    <text evidence="2">The sequence shown here is derived from an EMBL/GenBank/DDBJ whole genome shotgun (WGS) entry which is preliminary data.</text>
</comment>
<feature type="compositionally biased region" description="Polar residues" evidence="1">
    <location>
        <begin position="87"/>
        <end position="101"/>
    </location>
</feature>
<reference evidence="2" key="1">
    <citation type="journal article" date="2022" name="bioRxiv">
        <title>Sequencing and chromosome-scale assembly of the giantPleurodeles waltlgenome.</title>
        <authorList>
            <person name="Brown T."/>
            <person name="Elewa A."/>
            <person name="Iarovenko S."/>
            <person name="Subramanian E."/>
            <person name="Araus A.J."/>
            <person name="Petzold A."/>
            <person name="Susuki M."/>
            <person name="Suzuki K.-i.T."/>
            <person name="Hayashi T."/>
            <person name="Toyoda A."/>
            <person name="Oliveira C."/>
            <person name="Osipova E."/>
            <person name="Leigh N.D."/>
            <person name="Simon A."/>
            <person name="Yun M.H."/>
        </authorList>
    </citation>
    <scope>NUCLEOTIDE SEQUENCE</scope>
    <source>
        <strain evidence="2">20211129_DDA</strain>
        <tissue evidence="2">Liver</tissue>
    </source>
</reference>
<feature type="region of interest" description="Disordered" evidence="1">
    <location>
        <begin position="73"/>
        <end position="103"/>
    </location>
</feature>
<keyword evidence="3" id="KW-1185">Reference proteome</keyword>
<proteinExistence type="predicted"/>
<accession>A0AAV7PWN4</accession>
<dbReference type="AlphaFoldDB" id="A0AAV7PWN4"/>